<accession>A0AAD1SV86</accession>
<evidence type="ECO:0000313" key="1">
    <source>
        <dbReference type="EMBL" id="CAH2307395.1"/>
    </source>
</evidence>
<organism evidence="1 2">
    <name type="scientific">Pelobates cultripes</name>
    <name type="common">Western spadefoot toad</name>
    <dbReference type="NCBI Taxonomy" id="61616"/>
    <lineage>
        <taxon>Eukaryota</taxon>
        <taxon>Metazoa</taxon>
        <taxon>Chordata</taxon>
        <taxon>Craniata</taxon>
        <taxon>Vertebrata</taxon>
        <taxon>Euteleostomi</taxon>
        <taxon>Amphibia</taxon>
        <taxon>Batrachia</taxon>
        <taxon>Anura</taxon>
        <taxon>Pelobatoidea</taxon>
        <taxon>Pelobatidae</taxon>
        <taxon>Pelobates</taxon>
    </lineage>
</organism>
<dbReference type="Proteomes" id="UP001295444">
    <property type="component" value="Chromosome 07"/>
</dbReference>
<protein>
    <submittedName>
        <fullName evidence="1">Uncharacterized protein</fullName>
    </submittedName>
</protein>
<name>A0AAD1SV86_PELCU</name>
<keyword evidence="2" id="KW-1185">Reference proteome</keyword>
<proteinExistence type="predicted"/>
<evidence type="ECO:0000313" key="2">
    <source>
        <dbReference type="Proteomes" id="UP001295444"/>
    </source>
</evidence>
<reference evidence="1" key="1">
    <citation type="submission" date="2022-03" db="EMBL/GenBank/DDBJ databases">
        <authorList>
            <person name="Alioto T."/>
            <person name="Alioto T."/>
            <person name="Gomez Garrido J."/>
        </authorList>
    </citation>
    <scope>NUCLEOTIDE SEQUENCE</scope>
</reference>
<gene>
    <name evidence="1" type="ORF">PECUL_23A016263</name>
</gene>
<sequence>MSSRTCKSFAADATLTCERVGSTSDLDMLLQEGLSGEQACAYSLLQYACAKINLASTDTVVAILKCFITNQDAIFSQEATSLFVSKLSLDTLRETFEAVDTQVPDSSITPKAKSFILNAVWEKLRTNPSALTSGSIAAWFQERLYGFLSAINLDILDCMADIPLTCDAFQSVVGALDLNYANFDNATQQEIGNWISRFIQINSCRKNTAYEFINSYYRSFKNSVNYSDYELAWNGIDLSAALDVIPSFQVAQYAIANNAFSSVESSTSIIEFLKTKSLLYIVDFLDSVSQLSVDTATYDSNVVSNLLEITLGKLSQDDGEVCKSSWEKIFTTKITFILTAINEATLQLLPADMDCSDYRSIFNGINLVYNKLDEASQLAVFNYRLQFLQREADKTGTACTCDYSSQQWIENNFGFSFSFFTFNQLIALNQNFNGFDAVSYLTVNQTVDLIIYSKILTEAEPQSYETRVNAVTTVLKNNGYAYLLSFIEQFEIVTVQEQVVGIANEKVRSLFLDGVWEVISTQFSQFLYADWNIWFYKYLTIFIPSIKPAHLRYLSIDVVKDCSSLQIIVQGFDLGFGYMTIETKKSVTSWIISFLTAKQCSDNNWLTVNFRQFKEYVTYTEILTLNPSYEPLTHLDELTATQISEVVIKEESARTSVAVINTVFDALTVNVTYEEAVVNLGSFWEGYNSQYKETITVTSEVQYTMLQRTTSKLAYFYRNFTETTYNFWFEQNIITVLPQINAEILNQLPLNMACSSYQSIVRSLDKVYAKTESANRDDVYQFYSNYLSKSGKSCVQSSESLIKLYLRSYKEKATYEQLVVFYEDFNIFETNVLSILTPVQIGEAIVKAKVTESIENVTQLFNFLKTVSIEEVNSCFTQFTTTGTEAKLVITSEEVGTYILENYLTIISSEITTYTEENLKLLFETRINLIINFFTIQSLSLLAVQDCNKLSIVVTELDNSFDVLSPETKQIIADWIISLIKDTTFNGCQSISVSETVWVNEVFGGFFQFVKLSEITEVYQDFDFKLVIAYASITQKVDYIVSSDAFTNVETIKFVLESLKEEDSNVSVSTLTEFLVYFNTAYNQSSDQLLSLDVKQELMDFCFSAWVLNIKFLSEIQVELTYTYFQNFISGTTTEVVKRIPQDLSCTQYRSIISSFSIDFDSLSKDVRRAIFDYIISYLSYNSEKFSGNVCSSLYRNSDTYILYIYYRFSIYATYYQLSYFYIRFNVYEVLHLLSGRQLGNLLINSTAIQNQFKAVEILVEVQKRSAVEVTEFIQEFNTVAKETGLINVASSNIQDLIFQSVYPILTSEVDISYSAVFKDLEYVISSISVSDIQKISWNGDCDEQTSVVGSFGEAFDRLSEDKRKAFYGKISENLAEAKNTRGSACSSGKDSKLWIRECFSSFIAYADLEELQQLNSNFSVISAVSELTGTQLADYLYTSGGLENEEIITQVFDSFEKTEQVYECLTQLNTIAPADLITRSNQELIIKKTLDVISVDFPGFTTKKWTDWFQGPLVKFLPTMAERDFDKFNLPLRCDNYQAILKGFNNAFDRMTPSKQKVVYDNFVKIQLNSTKTTTGVVCGDSTQRTQEWIDTNCGSFFQYAEYINIVQWNEKFTVTEVISSLSVEQLAEVTLQSSNINNEELACQVSGRLQQSTVTEVYSFLTQYNTVFQQLGLLELSNDAIRYKYLSTVIAIVEPSLSSYTVSEWTVLFSQINIFMSSIDHELSATLLGAATCDSYPIIVKNLDGVFESLSVDTQKSLFDLLYGFLLHQYQTTGSACPVPDESSSQWIERLLKRFFKYSKYTAITGIDSNFNGLQVINLLTPHQLADFAFTGNVLTNTESASALATTLGNYGFTQINDFLDSFNAAADATGTVVLPNRETSSSLLNVIYGKASAQFNGFTSDNWINFWSHKLRLFISGLTGDQINLIPFNIDCRAYQGIISTLSNNYDQLSNETKQAGFTFAKTYLLGRKQQTGSVCIPQTPGSSALLKYNLGSFQNMVSYQEISNLFQDFSFTDAAPLLDEEQLAYYSVKSGALRDTDKITSIMASVSNLDVGLFLDYFNLAAGEAGLTQLPNSQVRDIILGEVFCKLGLKFPLFSASDFTNLFSDRLKFFTSGLSSKTLGFINTDISCDSLAAIVQSLNDVVNLEHSQDIYNFQNSSLKLQLQNTGSACSRGLNAREWIQKYFGKLIVSAEWSTITTYYPGIQASEVSDLLTNIQLASASTSSTIITNVTSISIIFSSASSDLSSLFGFISSLRSQLLQDPTLTLTAKVRDSLLSSTAEALFPVAGTLPLKDWQDWLSNLNFLLLSVNSTILQNFKNDLPCSHFQSLIKTLDSMYNTLSLKRKVDIFNYEVSYLTFQTQNNGDACLPSSGDTYDFIQTNMGRFCQQGSVSDIQGFYPDVDTVSVTRYCALPTSLISVQIPE</sequence>
<dbReference type="EMBL" id="OW240918">
    <property type="protein sequence ID" value="CAH2307395.1"/>
    <property type="molecule type" value="Genomic_DNA"/>
</dbReference>